<evidence type="ECO:0000313" key="4">
    <source>
        <dbReference type="EMBL" id="XAH75328.1"/>
    </source>
</evidence>
<dbReference type="InterPro" id="IPR007170">
    <property type="entry name" value="SpoVG"/>
</dbReference>
<evidence type="ECO:0000313" key="5">
    <source>
        <dbReference type="Proteomes" id="UP001451571"/>
    </source>
</evidence>
<dbReference type="InterPro" id="IPR036751">
    <property type="entry name" value="SpoVG_sf"/>
</dbReference>
<accession>A0ABZ3F162</accession>
<dbReference type="EMBL" id="CP146256">
    <property type="protein sequence ID" value="XAH75328.1"/>
    <property type="molecule type" value="Genomic_DNA"/>
</dbReference>
<keyword evidence="5" id="KW-1185">Reference proteome</keyword>
<proteinExistence type="predicted"/>
<dbReference type="PANTHER" id="PTHR38429">
    <property type="entry name" value="SEPTATION PROTEIN SPOVG-RELATED"/>
    <property type="match status" value="1"/>
</dbReference>
<keyword evidence="3" id="KW-0131">Cell cycle</keyword>
<dbReference type="Gene3D" id="3.30.1120.40">
    <property type="entry name" value="Stage V sporulation protein G"/>
    <property type="match status" value="1"/>
</dbReference>
<keyword evidence="2" id="KW-0717">Septation</keyword>
<dbReference type="SUPFAM" id="SSF160537">
    <property type="entry name" value="SpoVG-like"/>
    <property type="match status" value="1"/>
</dbReference>
<keyword evidence="1" id="KW-0132">Cell division</keyword>
<organism evidence="4 5">
    <name type="scientific">Kineothrix sedimenti</name>
    <dbReference type="NCBI Taxonomy" id="3123317"/>
    <lineage>
        <taxon>Bacteria</taxon>
        <taxon>Bacillati</taxon>
        <taxon>Bacillota</taxon>
        <taxon>Clostridia</taxon>
        <taxon>Lachnospirales</taxon>
        <taxon>Lachnospiraceae</taxon>
        <taxon>Kineothrix</taxon>
    </lineage>
</organism>
<dbReference type="Pfam" id="PF04026">
    <property type="entry name" value="SpoVG"/>
    <property type="match status" value="1"/>
</dbReference>
<reference evidence="4 5" key="1">
    <citation type="submission" date="2024-02" db="EMBL/GenBank/DDBJ databases">
        <title>Bacterial strain from lacustrine sediment.</title>
        <authorList>
            <person name="Petit C."/>
            <person name="Fadhlaoui K."/>
        </authorList>
    </citation>
    <scope>NUCLEOTIDE SEQUENCE [LARGE SCALE GENOMIC DNA]</scope>
    <source>
        <strain evidence="4 5">IPX-CK</strain>
    </source>
</reference>
<evidence type="ECO:0000256" key="1">
    <source>
        <dbReference type="ARBA" id="ARBA00022618"/>
    </source>
</evidence>
<dbReference type="PANTHER" id="PTHR38429:SF1">
    <property type="entry name" value="SEPTATION PROTEIN SPOVG-RELATED"/>
    <property type="match status" value="1"/>
</dbReference>
<dbReference type="RefSeq" id="WP_342758893.1">
    <property type="nucleotide sequence ID" value="NZ_CP146256.1"/>
</dbReference>
<dbReference type="Proteomes" id="UP001451571">
    <property type="component" value="Chromosome"/>
</dbReference>
<name>A0ABZ3F162_9FIRM</name>
<evidence type="ECO:0000256" key="3">
    <source>
        <dbReference type="ARBA" id="ARBA00023306"/>
    </source>
</evidence>
<gene>
    <name evidence="4" type="ORF">V6984_06120</name>
</gene>
<protein>
    <submittedName>
        <fullName evidence="4">SpoVG family protein</fullName>
    </submittedName>
</protein>
<sequence length="101" mass="11262">MGFLIKEKLKMKVTAKIVAHLSDEGRLKAIATVCLNNEFLITGVRIVECEKGPCVFMPSRKTNAGDYRDICFPITPELHGQIKDTVLEVYHSQGEETVPAE</sequence>
<evidence type="ECO:0000256" key="2">
    <source>
        <dbReference type="ARBA" id="ARBA00023210"/>
    </source>
</evidence>